<reference evidence="2" key="1">
    <citation type="submission" date="2020-02" db="EMBL/GenBank/DDBJ databases">
        <authorList>
            <person name="Meier V. D."/>
        </authorList>
    </citation>
    <scope>NUCLEOTIDE SEQUENCE</scope>
    <source>
        <strain evidence="2">AVDCRST_MAG64</strain>
    </source>
</reference>
<feature type="compositionally biased region" description="Basic and acidic residues" evidence="1">
    <location>
        <begin position="108"/>
        <end position="135"/>
    </location>
</feature>
<sequence>ELRTRHHRGGEHGRGDRAGRAGAGAAGAGADHRGRRVAGAARGVRVAARRQDDPGQPRRRPRHARRAAERQAAADGRRAGEPEGLVPPELARRVDRGGHQHRVRPAAPRRDGAATARDPRDAQHADARRRGDGRAGPRPPRDRRRRRRHPPPVRGRRRGDRGARGQDGRRDGGQRLGAGVLLLPRRAHGPGRRRDGPDARAGPPAGDEDRARRGPHHDHDARLPRRAAPQGHEPRRHDPRRHRSHGVAEPPAGDRRCPEGRGAARARTGRL</sequence>
<evidence type="ECO:0000256" key="1">
    <source>
        <dbReference type="SAM" id="MobiDB-lite"/>
    </source>
</evidence>
<dbReference type="GO" id="GO:0004735">
    <property type="term" value="F:pyrroline-5-carboxylate reductase activity"/>
    <property type="evidence" value="ECO:0007669"/>
    <property type="project" value="UniProtKB-EC"/>
</dbReference>
<feature type="compositionally biased region" description="Low complexity" evidence="1">
    <location>
        <begin position="37"/>
        <end position="46"/>
    </location>
</feature>
<feature type="compositionally biased region" description="Basic residues" evidence="1">
    <location>
        <begin position="141"/>
        <end position="159"/>
    </location>
</feature>
<gene>
    <name evidence="2" type="ORF">AVDCRST_MAG64-2795</name>
</gene>
<keyword evidence="2" id="KW-0560">Oxidoreductase</keyword>
<feature type="compositionally biased region" description="Low complexity" evidence="1">
    <location>
        <begin position="260"/>
        <end position="271"/>
    </location>
</feature>
<dbReference type="EMBL" id="CADCUQ010000632">
    <property type="protein sequence ID" value="CAA9419677.1"/>
    <property type="molecule type" value="Genomic_DNA"/>
</dbReference>
<feature type="compositionally biased region" description="Basic and acidic residues" evidence="1">
    <location>
        <begin position="10"/>
        <end position="19"/>
    </location>
</feature>
<feature type="non-terminal residue" evidence="2">
    <location>
        <position position="1"/>
    </location>
</feature>
<dbReference type="AlphaFoldDB" id="A0A6J4PLV3"/>
<protein>
    <submittedName>
        <fullName evidence="2">Pyrroline-5-carboxylate reductase</fullName>
        <ecNumber evidence="2">1.5.1.2</ecNumber>
    </submittedName>
</protein>
<proteinExistence type="predicted"/>
<feature type="region of interest" description="Disordered" evidence="1">
    <location>
        <begin position="1"/>
        <end position="271"/>
    </location>
</feature>
<feature type="compositionally biased region" description="Basic and acidic residues" evidence="1">
    <location>
        <begin position="160"/>
        <end position="173"/>
    </location>
</feature>
<name>A0A6J4PLV3_9BACT</name>
<dbReference type="EC" id="1.5.1.2" evidence="2"/>
<accession>A0A6J4PLV3</accession>
<organism evidence="2">
    <name type="scientific">uncultured Phycisphaerae bacterium</name>
    <dbReference type="NCBI Taxonomy" id="904963"/>
    <lineage>
        <taxon>Bacteria</taxon>
        <taxon>Pseudomonadati</taxon>
        <taxon>Planctomycetota</taxon>
        <taxon>Phycisphaerae</taxon>
        <taxon>environmental samples</taxon>
    </lineage>
</organism>
<feature type="compositionally biased region" description="Basic and acidic residues" evidence="1">
    <location>
        <begin position="207"/>
        <end position="223"/>
    </location>
</feature>
<evidence type="ECO:0000313" key="2">
    <source>
        <dbReference type="EMBL" id="CAA9419677.1"/>
    </source>
</evidence>
<feature type="non-terminal residue" evidence="2">
    <location>
        <position position="271"/>
    </location>
</feature>